<gene>
    <name evidence="2" type="ORF">ALEPTO_LOCUS1402</name>
</gene>
<organism evidence="2 3">
    <name type="scientific">Ambispora leptoticha</name>
    <dbReference type="NCBI Taxonomy" id="144679"/>
    <lineage>
        <taxon>Eukaryota</taxon>
        <taxon>Fungi</taxon>
        <taxon>Fungi incertae sedis</taxon>
        <taxon>Mucoromycota</taxon>
        <taxon>Glomeromycotina</taxon>
        <taxon>Glomeromycetes</taxon>
        <taxon>Archaeosporales</taxon>
        <taxon>Ambisporaceae</taxon>
        <taxon>Ambispora</taxon>
    </lineage>
</organism>
<dbReference type="PROSITE" id="PS51462">
    <property type="entry name" value="NUDIX"/>
    <property type="match status" value="1"/>
</dbReference>
<name>A0A9N8VMY1_9GLOM</name>
<dbReference type="AlphaFoldDB" id="A0A9N8VMY1"/>
<dbReference type="Proteomes" id="UP000789508">
    <property type="component" value="Unassembled WGS sequence"/>
</dbReference>
<keyword evidence="3" id="KW-1185">Reference proteome</keyword>
<feature type="domain" description="Nudix hydrolase" evidence="1">
    <location>
        <begin position="82"/>
        <end position="238"/>
    </location>
</feature>
<evidence type="ECO:0000313" key="3">
    <source>
        <dbReference type="Proteomes" id="UP000789508"/>
    </source>
</evidence>
<dbReference type="Pfam" id="PF00293">
    <property type="entry name" value="NUDIX"/>
    <property type="match status" value="1"/>
</dbReference>
<dbReference type="CDD" id="cd03426">
    <property type="entry name" value="NUDIX_CoAse_Nudt7"/>
    <property type="match status" value="1"/>
</dbReference>
<dbReference type="SUPFAM" id="SSF55811">
    <property type="entry name" value="Nudix"/>
    <property type="match status" value="1"/>
</dbReference>
<dbReference type="OrthoDB" id="77989at2759"/>
<proteinExistence type="predicted"/>
<dbReference type="Gene3D" id="3.90.79.10">
    <property type="entry name" value="Nucleoside Triphosphate Pyrophosphohydrolase"/>
    <property type="match status" value="1"/>
</dbReference>
<accession>A0A9N8VMY1</accession>
<protein>
    <submittedName>
        <fullName evidence="2">12791_t:CDS:1</fullName>
    </submittedName>
</protein>
<evidence type="ECO:0000313" key="2">
    <source>
        <dbReference type="EMBL" id="CAG8458363.1"/>
    </source>
</evidence>
<evidence type="ECO:0000259" key="1">
    <source>
        <dbReference type="PROSITE" id="PS51462"/>
    </source>
</evidence>
<reference evidence="2" key="1">
    <citation type="submission" date="2021-06" db="EMBL/GenBank/DDBJ databases">
        <authorList>
            <person name="Kallberg Y."/>
            <person name="Tangrot J."/>
            <person name="Rosling A."/>
        </authorList>
    </citation>
    <scope>NUCLEOTIDE SEQUENCE</scope>
    <source>
        <strain evidence="2">FL130A</strain>
    </source>
</reference>
<dbReference type="PANTHER" id="PTHR12992">
    <property type="entry name" value="NUDIX HYDROLASE"/>
    <property type="match status" value="1"/>
</dbReference>
<comment type="caution">
    <text evidence="2">The sequence shown here is derived from an EMBL/GenBank/DDBJ whole genome shotgun (WGS) entry which is preliminary data.</text>
</comment>
<sequence>MSPTVGPLGRLRIALLNLSRIPPTKIKSPTAQPRRASVAIIIRIRPQAPIASFTNNTTTSTAKHTLEQVSFSIQDTEQTNVDNNDNNNASVMTDLEQFWELPWVQKGIPEILYIKRALREGDRWSGQMAFPGGKQDPGDVDDLDTAERETFEEVGLDLGNPEQFYCVGALDDREVTTTFGKKLLMILCPFVFLQITPEPLPIEISGSEVASTHWVPLNYFFDEKIIRAWDPISVDISSRLAPNSWVLQRITSQSTTEFLQLWGLTLQMTSDLMDMMYLAGEEPPRRLDAIRPKFDYPDVNFFIWCFLRNNRGSYRRKKMELATRRRSWADGWIDYYSAVRKALLIAIFTRTILAFFILRQGSRYLFGTT</sequence>
<dbReference type="InterPro" id="IPR000086">
    <property type="entry name" value="NUDIX_hydrolase_dom"/>
</dbReference>
<dbReference type="EMBL" id="CAJVPS010000151">
    <property type="protein sequence ID" value="CAG8458363.1"/>
    <property type="molecule type" value="Genomic_DNA"/>
</dbReference>
<dbReference type="GO" id="GO:0010945">
    <property type="term" value="F:coenzyme A diphosphatase activity"/>
    <property type="evidence" value="ECO:0007669"/>
    <property type="project" value="InterPro"/>
</dbReference>
<dbReference type="PANTHER" id="PTHR12992:SF44">
    <property type="entry name" value="NUDIX HYDROLASE DOMAIN-CONTAINING PROTEIN"/>
    <property type="match status" value="1"/>
</dbReference>
<dbReference type="InterPro" id="IPR015797">
    <property type="entry name" value="NUDIX_hydrolase-like_dom_sf"/>
</dbReference>
<dbReference type="InterPro" id="IPR045121">
    <property type="entry name" value="CoAse"/>
</dbReference>